<proteinExistence type="predicted"/>
<protein>
    <submittedName>
        <fullName evidence="1">Uncharacterized protein</fullName>
    </submittedName>
</protein>
<dbReference type="Proteomes" id="UP000232455">
    <property type="component" value="Unassembled WGS sequence"/>
</dbReference>
<accession>A0ABX4Q810</accession>
<organism evidence="1 2">
    <name type="scientific">Pseudomonas baetica</name>
    <dbReference type="NCBI Taxonomy" id="674054"/>
    <lineage>
        <taxon>Bacteria</taxon>
        <taxon>Pseudomonadati</taxon>
        <taxon>Pseudomonadota</taxon>
        <taxon>Gammaproteobacteria</taxon>
        <taxon>Pseudomonadales</taxon>
        <taxon>Pseudomonadaceae</taxon>
        <taxon>Pseudomonas</taxon>
    </lineage>
</organism>
<dbReference type="RefSeq" id="WP_202864011.1">
    <property type="nucleotide sequence ID" value="NZ_PHHE01000001.1"/>
</dbReference>
<name>A0ABX4Q810_9PSED</name>
<evidence type="ECO:0000313" key="1">
    <source>
        <dbReference type="EMBL" id="PKA72867.1"/>
    </source>
</evidence>
<dbReference type="EMBL" id="PHHE01000001">
    <property type="protein sequence ID" value="PKA72867.1"/>
    <property type="molecule type" value="Genomic_DNA"/>
</dbReference>
<keyword evidence="2" id="KW-1185">Reference proteome</keyword>
<sequence length="145" mass="16325">MKLNVTKLRAVKRRLKALDSTKVQVGFFEGDKYEDTGIPVAQVAYFNEYGTHLNPTRPFMHDTFETDVVRRLIKHGLGKVFIAAVKGQAIQHTLRELGKKLVEAMQAHVDAYPGNNSAATILRKGFNDPLYDTGKMMKSVKFQIS</sequence>
<gene>
    <name evidence="1" type="ORF">ATI02_5968</name>
</gene>
<evidence type="ECO:0000313" key="2">
    <source>
        <dbReference type="Proteomes" id="UP000232455"/>
    </source>
</evidence>
<comment type="caution">
    <text evidence="1">The sequence shown here is derived from an EMBL/GenBank/DDBJ whole genome shotgun (WGS) entry which is preliminary data.</text>
</comment>
<reference evidence="1 2" key="1">
    <citation type="submission" date="2017-11" db="EMBL/GenBank/DDBJ databases">
        <title>Genome sequencing of a diverse group of Pseudomonas species.</title>
        <authorList>
            <person name="Loper J."/>
        </authorList>
    </citation>
    <scope>NUCLEOTIDE SEQUENCE [LARGE SCALE GENOMIC DNA]</scope>
    <source>
        <strain evidence="1 2">LMG 25716</strain>
    </source>
</reference>